<feature type="domain" description="Carboxylesterase type B" evidence="2">
    <location>
        <begin position="35"/>
        <end position="556"/>
    </location>
</feature>
<gene>
    <name evidence="3" type="ORF">PIBRA_LOCUS11640</name>
</gene>
<comment type="caution">
    <text evidence="3">The sequence shown here is derived from an EMBL/GenBank/DDBJ whole genome shotgun (WGS) entry which is preliminary data.</text>
</comment>
<protein>
    <recommendedName>
        <fullName evidence="2">Carboxylesterase type B domain-containing protein</fullName>
    </recommendedName>
</protein>
<evidence type="ECO:0000256" key="1">
    <source>
        <dbReference type="ARBA" id="ARBA00023180"/>
    </source>
</evidence>
<dbReference type="PANTHER" id="PTHR11559">
    <property type="entry name" value="CARBOXYLESTERASE"/>
    <property type="match status" value="1"/>
</dbReference>
<evidence type="ECO:0000259" key="2">
    <source>
        <dbReference type="Pfam" id="PF00135"/>
    </source>
</evidence>
<keyword evidence="1" id="KW-0325">Glycoprotein</keyword>
<dbReference type="Proteomes" id="UP001152562">
    <property type="component" value="Unassembled WGS sequence"/>
</dbReference>
<evidence type="ECO:0000313" key="3">
    <source>
        <dbReference type="EMBL" id="CAH4035589.1"/>
    </source>
</evidence>
<accession>A0A9P0TVK0</accession>
<reference evidence="3" key="1">
    <citation type="submission" date="2022-05" db="EMBL/GenBank/DDBJ databases">
        <authorList>
            <person name="Okamura Y."/>
        </authorList>
    </citation>
    <scope>NUCLEOTIDE SEQUENCE</scope>
</reference>
<keyword evidence="4" id="KW-1185">Reference proteome</keyword>
<name>A0A9P0TVK0_PIEBR</name>
<evidence type="ECO:0000313" key="4">
    <source>
        <dbReference type="Proteomes" id="UP001152562"/>
    </source>
</evidence>
<dbReference type="InterPro" id="IPR002018">
    <property type="entry name" value="CarbesteraseB"/>
</dbReference>
<dbReference type="InterPro" id="IPR029058">
    <property type="entry name" value="AB_hydrolase_fold"/>
</dbReference>
<organism evidence="3 4">
    <name type="scientific">Pieris brassicae</name>
    <name type="common">White butterfly</name>
    <name type="synonym">Large white butterfly</name>
    <dbReference type="NCBI Taxonomy" id="7116"/>
    <lineage>
        <taxon>Eukaryota</taxon>
        <taxon>Metazoa</taxon>
        <taxon>Ecdysozoa</taxon>
        <taxon>Arthropoda</taxon>
        <taxon>Hexapoda</taxon>
        <taxon>Insecta</taxon>
        <taxon>Pterygota</taxon>
        <taxon>Neoptera</taxon>
        <taxon>Endopterygota</taxon>
        <taxon>Lepidoptera</taxon>
        <taxon>Glossata</taxon>
        <taxon>Ditrysia</taxon>
        <taxon>Papilionoidea</taxon>
        <taxon>Pieridae</taxon>
        <taxon>Pierinae</taxon>
        <taxon>Pieris</taxon>
    </lineage>
</organism>
<dbReference type="Gene3D" id="3.40.50.1820">
    <property type="entry name" value="alpha/beta hydrolase"/>
    <property type="match status" value="1"/>
</dbReference>
<dbReference type="Pfam" id="PF00135">
    <property type="entry name" value="COesterase"/>
    <property type="match status" value="1"/>
</dbReference>
<dbReference type="InterPro" id="IPR050309">
    <property type="entry name" value="Type-B_Carboxylest/Lipase"/>
</dbReference>
<sequence length="579" mass="66290">MDFESDTRILKSQKKLNEDQTTQEGGMDSKHEKCIVQTQNGWVCGYIDKRDEGTYYKFKSIPYAEPPVGNLRFMPPKCVKPWKNILDCTKDASLPLSLFVNQEVFGSEDCLYIEVSSPNIKPEKPLPVMFWIGSCNFVFYIDSILDPTHLNNQGIVFVRCGFRLGPFGFLSINDFSAPGNVGLKDLILAFKWVQANITYFGGDPNNVTAFGSGTGGAIVHLMTLSPLAGGLFHKAIVQSSSALNGWSLAKNPVENAMTLAKHLGIKKTDKFEVVEEMRKLSGYNIMKTYSTFLFDKYRVENDVFDSPFKPSIENEFEGQPTFISKSPSKILNSGNFNKVPIMIGTNNVEAKVLQYIKDGFYKDYNKYNEDVRHLVPKSLANVNSDSLRKIGQQILSFYFVGVEKFNEQSIKQYLQFLTDYYFHYYLDKTIRIHSKVSPECPIYYYVLNYAGEWLVPKELEFFNTIGHTAELPFLFRIKSSDGSFYKGSCISLTTRDRCVKMWTNFAKYGNPTPTDNDELLQITWDSVENEKRLNFLSISSDLTKGRNPFYKRMLFWESIHKEHIVLKVITHMNDMGLKF</sequence>
<dbReference type="SUPFAM" id="SSF53474">
    <property type="entry name" value="alpha/beta-Hydrolases"/>
    <property type="match status" value="1"/>
</dbReference>
<dbReference type="AlphaFoldDB" id="A0A9P0TVK0"/>
<proteinExistence type="predicted"/>
<dbReference type="EMBL" id="CALOZG010000042">
    <property type="protein sequence ID" value="CAH4035589.1"/>
    <property type="molecule type" value="Genomic_DNA"/>
</dbReference>